<dbReference type="GO" id="GO:0031177">
    <property type="term" value="F:phosphopantetheine binding"/>
    <property type="evidence" value="ECO:0007669"/>
    <property type="project" value="InterPro"/>
</dbReference>
<dbReference type="InterPro" id="IPR023213">
    <property type="entry name" value="CAT-like_dom_sf"/>
</dbReference>
<comment type="similarity">
    <text evidence="5">Belongs to the NRP synthetase family.</text>
</comment>
<keyword evidence="9" id="KW-1185">Reference proteome</keyword>
<proteinExistence type="inferred from homology"/>
<dbReference type="FunFam" id="1.10.1200.10:FF:000005">
    <property type="entry name" value="Nonribosomal peptide synthetase 1"/>
    <property type="match status" value="1"/>
</dbReference>
<dbReference type="SUPFAM" id="SSF56801">
    <property type="entry name" value="Acetyl-CoA synthetase-like"/>
    <property type="match status" value="2"/>
</dbReference>
<dbReference type="InterPro" id="IPR009081">
    <property type="entry name" value="PP-bd_ACP"/>
</dbReference>
<dbReference type="InterPro" id="IPR000873">
    <property type="entry name" value="AMP-dep_synth/lig_dom"/>
</dbReference>
<dbReference type="PANTHER" id="PTHR45527">
    <property type="entry name" value="NONRIBOSOMAL PEPTIDE SYNTHETASE"/>
    <property type="match status" value="1"/>
</dbReference>
<feature type="compositionally biased region" description="Low complexity" evidence="6">
    <location>
        <begin position="1579"/>
        <end position="1590"/>
    </location>
</feature>
<sequence>MLPLSILQFHDELPSNRELHPLVNDDFLITAKGGFTSYSEEIQLIEPANLQLESPIRTLWSRLLGVNLNSIEEYDDFFQCGGSASNALQLSQMMSEHGLFLTVRDIFRCSRLADLSARARSFASSPNPKVIPPFSLLRPSLDTRKARSHAAYLCHVKESQVLDIFPCTPLQEGMLALTRNNSNDYVQRFIYKIDQVIDIGRLRLAWDQVIAMNPILRTRIVVLDEGVQWIFESTFDKYQQRATPKELPMDLGDPLSRFAIVSGEKGAPCYLVWEIHHALFDGWSIPLILDDVECAYYRETGPELLSMGPYIKYIQEIDKIIAHRFWTDQFAGIQGTGFPWVGLSAYTDPSPNVLTTIMTHYVSGLDWGRSDFTPATIVRAAWALVLAIRAGTNEALYGVTVTGRQAAVPGIEQMAGPAIATVPVRVKVDWERNTYQFLEAVQHQAADMIPFEQTGLQNIRHISEESATACRFRSLLVIHPILSDDLQFPGRPFLSELARPPIEPRECNGRYTVDIDCRLTSNGIHANMEFDTRLIPKPEMTRVVQDFEKILQHLAGNVNGQEKLGDAIASISSFSLGGIPNVLTWNSQVPEPVYECVHIKIEDKALECPRSLAIHAWDGTLEYQRLIETSNIFACKLAEMGVMGTLVPLLFEKSLWMPVAVLAVMKAGGTLVALDMKQPHERLAQIVSQTNSPVLICSEQNSAIAQTLGRQQFVVGWNQYHLDANNWQGASKLPVVRPESLLYVVFTSGSTGTPKGVRITHQNFCTAIAYQQKALGYNGQSRVIDFASYAFDVVWSNFFLTLTTGACLCIPSSQERENNLAGCLTKYEVNLMDSTPSLARALGREVLSRLTTLILGGETILPSDVLLAGDHTKIINAYGPAECTPTTLLSPLDATGVRIGRGVGVCTWVVEEGNPQQLAPIGTVGELWLEGPLVGDGYLDDTEKTAAAFVQDPIWLVQKAGRRGRVYRTGDLVRYEADGNIVFIGRKDHQVKIRGQRVELGEVESVIRQIIQQPTTRVVVEAIQQSPEASGLTLVAFIALHGSQTMDKDSHNTAVQQMIDGFASRLEELLPSYMIPAIYFPLQDIPMMATGKTDRKCLRVVGKTLLLEAKSSMSRKGKNQEDINSNCNEPLDETQTILQNIWMSVLNLSQQEASVDVAFSRLGGDSISAMQVVSQCRMHNIHLTVSDILLSRTIRNLAKRCQAASSQNYSATSLEDPMSLFDLSPIQRNFFDTYPEGLNHYNQSFLLDLKDPVSVTALEGAISAIVSRHAMLRARFEKDQKTNTWKQRIVEHGTKSFGFAEHTMEDHASVGIAAQRRQENMNIKQGPVFACDLFNLPKGSQMLLLSAHHLVMDLVSWRIIWADLEDHLQFGKLRSPETLSFQAWCAHQAQVGRTLSPLEVLPYSIPEPQLNFWGVPLEENTFGQSESVDIAFTPEVSSQLFGKSNDTFRTEGIDLILSALFHSFTHTFPERSVPAIWVEGHGREQPSTQPIDVSGTVGWFTTIYPLAIPISPNHSLARDIVRLVKDSRRKVPGKGQPFAACRYHSESGRLAFEPYDSPEIVFNFTGRFQQLEKQNGLFDSSPSSEPGDSDLTITENSKSARRPSMIDIEAGVTDSELKVEFVFHKMMDKGRLQTWVRNFTQDLELLSHDLAQASTKFTLSDLPLLSLSYKGLDILLDQQIPQMGIRPESILDIYPCSPLQEGMLISAAKGVASYHTHTVYRCMLVGETVCPIRLELAWKLVASRHTVLSSVFTLHPEGNGFIQMVLDKPPVRVIQIDTDYNNPATILTKMETPSFAPSEPQHTLTICRSNSTSEVAVRLDMDHSMNDAHSMWILLNEFAAAYDGSKFPEAAPSFVDIIRYIDRTPRAQTTATWAALLDGTQPCNFPTLPPLQGQMIPETFSEISSSTPYSKAGIVDYCKKSNILISSFLQVAWAITLSHHTGMRHVCFSYLTSGRDAPIDGVERMVGPLANLLISRIDLGPPVREVLQNASKRSEQNMAIQNVFIAEVLHRLGLSGKRLFNTSLSIRYMSKDEIPKHRISFITLDDEDNHEYDLNLNASVNSVGYTDLLIEFREPYITRRVAQQVYETLNQAIDYLLDVDFNINNENCNLEEESLVVNSHKAAGSSSPFDQFFARMCGVEKALAEAFWKDQFSGTRGGHFPEVKPAIVSQIEHDEEVHLSTKTLDFAGCDFAVDVIARAAWAILTARISHIDESLFGAGLRDGERIKHILPVRVMLDWDNSILHFLQKAEQQLREMVPFQRMCLEQISRVSDEASFACNFQTLIAIRSPGKEEKESHKISNITNGDTKSCSDIRGGQYAMIVEMEVRGKQTKISINFDSRVVDADRALRLIQGFEHVIHQLLDVNRQKDNLSNVTVASQRDLNDIWTWNAELPPSAEGCVHDLILEKVMQRPHFTAVNAWDGDLTYSELHELSSKLAHQLLSKGIGRGSIVPLCFHKSKWMPVAALAVMKVGAASVAINTAFPEQRLRSIIAQVFASSSSRLLLSSMPNKSLCECLGGGEVHLVGDNLLLPIASRTAAPQWPTVYPSDTFYIVFTSGTTGNAKGVVITHQNFYSAIAHQGNFLGFDSQSRVLEFTSYAFDVFWLNLLRALGVGGCLCIPSLEEFENDLSGCLERYRPTVLDLTPSVARIVEPKSALSKLSTLVLGGEAISPDDLDLVGEDTELIVAYGPAECTPTSTILHRAKSLEGGEIGRGVGVCTWIVDLENPQALAAVGAVGELWVEGPLVGEGYLNDPERTARVFIRDPEWLQRGSPDGSRPGRRGRLYRTGDLVRYTEDGSLVFLGRRDTQVKVRGQRVELGDLEHHIRATAIRFMKEAGTLASNGNVQVVAELVQLPGMPDKALAAFVALDGTENINGHNGDEQEKKQLEELLPRHMLPSVYIPIRHIPITATGKADRRELREMAASLAARDVEALNRASVDSRVPPRTEKECLMQSLWAEVLKVEDKDRISASDSFFRVGGDSIAAMRIVAVARSRGLEFTVRDVFQYPVLRDLCLQCQELVA</sequence>
<dbReference type="PROSITE" id="PS50075">
    <property type="entry name" value="CARRIER"/>
    <property type="match status" value="3"/>
</dbReference>
<dbReference type="SMART" id="SM00823">
    <property type="entry name" value="PKS_PP"/>
    <property type="match status" value="2"/>
</dbReference>
<accession>C5FDI9</accession>
<dbReference type="Gene3D" id="3.30.559.30">
    <property type="entry name" value="Nonribosomal peptide synthetase, condensation domain"/>
    <property type="match status" value="4"/>
</dbReference>
<evidence type="ECO:0000259" key="7">
    <source>
        <dbReference type="PROSITE" id="PS50075"/>
    </source>
</evidence>
<dbReference type="GO" id="GO:0005737">
    <property type="term" value="C:cytoplasm"/>
    <property type="evidence" value="ECO:0007669"/>
    <property type="project" value="TreeGrafter"/>
</dbReference>
<dbReference type="OMA" id="VRITHQN"/>
<evidence type="ECO:0000256" key="5">
    <source>
        <dbReference type="ARBA" id="ARBA00029454"/>
    </source>
</evidence>
<dbReference type="GeneID" id="9226677"/>
<dbReference type="CDD" id="cd19534">
    <property type="entry name" value="E_NRPS"/>
    <property type="match status" value="1"/>
</dbReference>
<keyword evidence="2" id="KW-0597">Phosphoprotein</keyword>
<dbReference type="RefSeq" id="XP_002850747.1">
    <property type="nucleotide sequence ID" value="XM_002850701.1"/>
</dbReference>
<dbReference type="SUPFAM" id="SSF47336">
    <property type="entry name" value="ACP-like"/>
    <property type="match status" value="3"/>
</dbReference>
<dbReference type="Gene3D" id="3.30.559.10">
    <property type="entry name" value="Chloramphenicol acetyltransferase-like domain"/>
    <property type="match status" value="3"/>
</dbReference>
<keyword evidence="4" id="KW-0677">Repeat</keyword>
<keyword evidence="1" id="KW-0596">Phosphopantetheine</keyword>
<dbReference type="Pfam" id="PF00501">
    <property type="entry name" value="AMP-binding"/>
    <property type="match status" value="2"/>
</dbReference>
<feature type="domain" description="Carrier" evidence="7">
    <location>
        <begin position="1129"/>
        <end position="1205"/>
    </location>
</feature>
<dbReference type="FunFam" id="3.30.559.30:FF:000002">
    <property type="entry name" value="Nonribosomal peptide synthase Pes1"/>
    <property type="match status" value="1"/>
</dbReference>
<dbReference type="Pfam" id="PF00668">
    <property type="entry name" value="Condensation"/>
    <property type="match status" value="3"/>
</dbReference>
<dbReference type="SUPFAM" id="SSF52777">
    <property type="entry name" value="CoA-dependent acyltransferases"/>
    <property type="match status" value="7"/>
</dbReference>
<dbReference type="FunFam" id="3.30.300.30:FF:000015">
    <property type="entry name" value="Nonribosomal peptide synthase SidD"/>
    <property type="match status" value="2"/>
</dbReference>
<dbReference type="GO" id="GO:0016874">
    <property type="term" value="F:ligase activity"/>
    <property type="evidence" value="ECO:0007669"/>
    <property type="project" value="UniProtKB-KW"/>
</dbReference>
<feature type="region of interest" description="Disordered" evidence="6">
    <location>
        <begin position="1576"/>
        <end position="1598"/>
    </location>
</feature>
<evidence type="ECO:0000256" key="1">
    <source>
        <dbReference type="ARBA" id="ARBA00022450"/>
    </source>
</evidence>
<dbReference type="PROSITE" id="PS00455">
    <property type="entry name" value="AMP_BINDING"/>
    <property type="match status" value="2"/>
</dbReference>
<dbReference type="InterPro" id="IPR020806">
    <property type="entry name" value="PKS_PP-bd"/>
</dbReference>
<gene>
    <name evidence="8" type="ORF">MCYG_00851</name>
</gene>
<dbReference type="InterPro" id="IPR045851">
    <property type="entry name" value="AMP-bd_C_sf"/>
</dbReference>
<dbReference type="Gene3D" id="1.10.1200.10">
    <property type="entry name" value="ACP-like"/>
    <property type="match status" value="3"/>
</dbReference>
<dbReference type="InterPro" id="IPR042099">
    <property type="entry name" value="ANL_N_sf"/>
</dbReference>
<dbReference type="CDD" id="cd19545">
    <property type="entry name" value="FUM14_C_NRPS-like"/>
    <property type="match status" value="1"/>
</dbReference>
<dbReference type="CDD" id="cd19542">
    <property type="entry name" value="CT_NRPS-like"/>
    <property type="match status" value="1"/>
</dbReference>
<feature type="domain" description="Carrier" evidence="7">
    <location>
        <begin position="47"/>
        <end position="123"/>
    </location>
</feature>
<dbReference type="InterPro" id="IPR010071">
    <property type="entry name" value="AA_adenyl_dom"/>
</dbReference>
<evidence type="ECO:0000256" key="6">
    <source>
        <dbReference type="SAM" id="MobiDB-lite"/>
    </source>
</evidence>
<dbReference type="Gene3D" id="3.40.50.12780">
    <property type="entry name" value="N-terminal domain of ligase-like"/>
    <property type="match status" value="2"/>
</dbReference>
<dbReference type="VEuPathDB" id="FungiDB:MCYG_00851"/>
<dbReference type="FunFam" id="3.30.559.10:FF:000016">
    <property type="entry name" value="Nonribosomal peptide synthase Pes1"/>
    <property type="match status" value="1"/>
</dbReference>
<evidence type="ECO:0000256" key="2">
    <source>
        <dbReference type="ARBA" id="ARBA00022553"/>
    </source>
</evidence>
<dbReference type="eggNOG" id="KOG1178">
    <property type="taxonomic scope" value="Eukaryota"/>
</dbReference>
<dbReference type="GO" id="GO:0043041">
    <property type="term" value="P:amino acid activation for nonribosomal peptide biosynthetic process"/>
    <property type="evidence" value="ECO:0007669"/>
    <property type="project" value="TreeGrafter"/>
</dbReference>
<dbReference type="Gene3D" id="3.30.300.30">
    <property type="match status" value="2"/>
</dbReference>
<evidence type="ECO:0000256" key="3">
    <source>
        <dbReference type="ARBA" id="ARBA00022598"/>
    </source>
</evidence>
<dbReference type="InterPro" id="IPR001242">
    <property type="entry name" value="Condensation_dom"/>
</dbReference>
<dbReference type="InterPro" id="IPR020845">
    <property type="entry name" value="AMP-binding_CS"/>
</dbReference>
<evidence type="ECO:0000313" key="9">
    <source>
        <dbReference type="Proteomes" id="UP000002035"/>
    </source>
</evidence>
<dbReference type="PANTHER" id="PTHR45527:SF3">
    <property type="entry name" value="SIDEROPHORE SYNTHETASE (EUROFUNG)"/>
    <property type="match status" value="1"/>
</dbReference>
<dbReference type="InterPro" id="IPR036736">
    <property type="entry name" value="ACP-like_sf"/>
</dbReference>
<keyword evidence="3" id="KW-0436">Ligase</keyword>
<dbReference type="EMBL" id="DS995701">
    <property type="protein sequence ID" value="EEQ27963.1"/>
    <property type="molecule type" value="Genomic_DNA"/>
</dbReference>
<dbReference type="STRING" id="554155.C5FDI9"/>
<dbReference type="CDD" id="cd05918">
    <property type="entry name" value="A_NRPS_SidN3_like"/>
    <property type="match status" value="2"/>
</dbReference>
<dbReference type="Pfam" id="PF00550">
    <property type="entry name" value="PP-binding"/>
    <property type="match status" value="3"/>
</dbReference>
<evidence type="ECO:0000256" key="4">
    <source>
        <dbReference type="ARBA" id="ARBA00022737"/>
    </source>
</evidence>
<feature type="domain" description="Carrier" evidence="7">
    <location>
        <begin position="2943"/>
        <end position="3020"/>
    </location>
</feature>
<dbReference type="GO" id="GO:0044550">
    <property type="term" value="P:secondary metabolite biosynthetic process"/>
    <property type="evidence" value="ECO:0007669"/>
    <property type="project" value="TreeGrafter"/>
</dbReference>
<dbReference type="HOGENOM" id="CLU_000022_60_4_1"/>
<reference evidence="9" key="1">
    <citation type="journal article" date="2012" name="MBio">
        <title>Comparative genome analysis of Trichophyton rubrum and related dermatophytes reveals candidate genes involved in infection.</title>
        <authorList>
            <person name="Martinez D.A."/>
            <person name="Oliver B.G."/>
            <person name="Graeser Y."/>
            <person name="Goldberg J.M."/>
            <person name="Li W."/>
            <person name="Martinez-Rossi N.M."/>
            <person name="Monod M."/>
            <person name="Shelest E."/>
            <person name="Barton R.C."/>
            <person name="Birch E."/>
            <person name="Brakhage A.A."/>
            <person name="Chen Z."/>
            <person name="Gurr S.J."/>
            <person name="Heiman D."/>
            <person name="Heitman J."/>
            <person name="Kosti I."/>
            <person name="Rossi A."/>
            <person name="Saif S."/>
            <person name="Samalova M."/>
            <person name="Saunders C.W."/>
            <person name="Shea T."/>
            <person name="Summerbell R.C."/>
            <person name="Xu J."/>
            <person name="Young S."/>
            <person name="Zeng Q."/>
            <person name="Birren B.W."/>
            <person name="Cuomo C.A."/>
            <person name="White T.C."/>
        </authorList>
    </citation>
    <scope>NUCLEOTIDE SEQUENCE [LARGE SCALE GENOMIC DNA]</scope>
    <source>
        <strain evidence="9">ATCC MYA-4605 / CBS 113480</strain>
    </source>
</reference>
<name>C5FDI9_ARTOC</name>
<organism evidence="8 9">
    <name type="scientific">Arthroderma otae (strain ATCC MYA-4605 / CBS 113480)</name>
    <name type="common">Microsporum canis</name>
    <dbReference type="NCBI Taxonomy" id="554155"/>
    <lineage>
        <taxon>Eukaryota</taxon>
        <taxon>Fungi</taxon>
        <taxon>Dikarya</taxon>
        <taxon>Ascomycota</taxon>
        <taxon>Pezizomycotina</taxon>
        <taxon>Eurotiomycetes</taxon>
        <taxon>Eurotiomycetidae</taxon>
        <taxon>Onygenales</taxon>
        <taxon>Arthrodermataceae</taxon>
        <taxon>Microsporum</taxon>
    </lineage>
</organism>
<dbReference type="OrthoDB" id="416786at2759"/>
<dbReference type="NCBIfam" id="TIGR01733">
    <property type="entry name" value="AA-adenyl-dom"/>
    <property type="match status" value="2"/>
</dbReference>
<protein>
    <submittedName>
        <fullName evidence="8">Non-ribosomal peptide synthetase</fullName>
    </submittedName>
</protein>
<evidence type="ECO:0000313" key="8">
    <source>
        <dbReference type="EMBL" id="EEQ27963.1"/>
    </source>
</evidence>
<dbReference type="Proteomes" id="UP000002035">
    <property type="component" value="Unassembled WGS sequence"/>
</dbReference>